<dbReference type="Gene3D" id="3.30.70.1820">
    <property type="entry name" value="L1 transposable element, RRM domain"/>
    <property type="match status" value="1"/>
</dbReference>
<accession>A0AAD1SBC0</accession>
<dbReference type="Proteomes" id="UP001295444">
    <property type="component" value="Chromosome 05"/>
</dbReference>
<gene>
    <name evidence="1" type="ORF">PECUL_23A031629</name>
</gene>
<evidence type="ECO:0000313" key="1">
    <source>
        <dbReference type="EMBL" id="CAH2296532.1"/>
    </source>
</evidence>
<organism evidence="1 2">
    <name type="scientific">Pelobates cultripes</name>
    <name type="common">Western spadefoot toad</name>
    <dbReference type="NCBI Taxonomy" id="61616"/>
    <lineage>
        <taxon>Eukaryota</taxon>
        <taxon>Metazoa</taxon>
        <taxon>Chordata</taxon>
        <taxon>Craniata</taxon>
        <taxon>Vertebrata</taxon>
        <taxon>Euteleostomi</taxon>
        <taxon>Amphibia</taxon>
        <taxon>Batrachia</taxon>
        <taxon>Anura</taxon>
        <taxon>Pelobatoidea</taxon>
        <taxon>Pelobatidae</taxon>
        <taxon>Pelobates</taxon>
    </lineage>
</organism>
<reference evidence="1" key="1">
    <citation type="submission" date="2022-03" db="EMBL/GenBank/DDBJ databases">
        <authorList>
            <person name="Alioto T."/>
            <person name="Alioto T."/>
            <person name="Gomez Garrido J."/>
        </authorList>
    </citation>
    <scope>NUCLEOTIDE SEQUENCE</scope>
</reference>
<proteinExistence type="predicted"/>
<keyword evidence="2" id="KW-1185">Reference proteome</keyword>
<protein>
    <submittedName>
        <fullName evidence="1">Uncharacterized protein</fullName>
    </submittedName>
</protein>
<dbReference type="EMBL" id="OW240916">
    <property type="protein sequence ID" value="CAH2296532.1"/>
    <property type="molecule type" value="Genomic_DNA"/>
</dbReference>
<name>A0AAD1SBC0_PELCU</name>
<dbReference type="AlphaFoldDB" id="A0AAD1SBC0"/>
<evidence type="ECO:0000313" key="2">
    <source>
        <dbReference type="Proteomes" id="UP001295444"/>
    </source>
</evidence>
<sequence length="142" mass="16522">MDEIIDSYNYLSDQYTSVAYKVADFQLKLADVEDRSCRNNVHIWGIPDSVSAANLEEYFKSYLVYILTDLPACDRIIDRIHRLPEGHNAPPEPSKDTIEWIHFFHHKNKLMLTCRMPRRVPDKYVAIAIYSDPSSPLLHLLT</sequence>